<dbReference type="OrthoDB" id="4066852at2759"/>
<gene>
    <name evidence="1" type="ORF">HANVADRAFT_54183</name>
</gene>
<evidence type="ECO:0000313" key="1">
    <source>
        <dbReference type="EMBL" id="OBA25004.1"/>
    </source>
</evidence>
<dbReference type="AlphaFoldDB" id="A0A1B7T8F4"/>
<keyword evidence="2" id="KW-1185">Reference proteome</keyword>
<comment type="caution">
    <text evidence="1">The sequence shown here is derived from an EMBL/GenBank/DDBJ whole genome shotgun (WGS) entry which is preliminary data.</text>
</comment>
<dbReference type="EMBL" id="LXPE01000295">
    <property type="protein sequence ID" value="OBA25004.1"/>
    <property type="molecule type" value="Genomic_DNA"/>
</dbReference>
<protein>
    <submittedName>
        <fullName evidence="1">Uncharacterized protein</fullName>
    </submittedName>
</protein>
<accession>A0A1B7T8F4</accession>
<dbReference type="Proteomes" id="UP000092321">
    <property type="component" value="Unassembled WGS sequence"/>
</dbReference>
<name>A0A1B7T8F4_9ASCO</name>
<sequence length="249" mass="29326">MSSNDSNLDLLVRSISLLESNNMFIYSFQDKATKIIFKDILGTEKYDTNKKSIDDFDPNCNDDVIYTDFMKNYCSCKEYQAKYNRYLINDNFNNHIELKEKISLNKLLLNDEKLGVDLIGLLCYDILRDDDEVISYDFEDKKKLIEHLKKFVNGDYKDIELIYTTGDLICSHLLSCNILLRNGSINIFKNKDEKVILPHSIEVNDDDDDDLQIVEENKILNFYVNTNKSVYKFHIESLNDWLYLHYNII</sequence>
<evidence type="ECO:0000313" key="2">
    <source>
        <dbReference type="Proteomes" id="UP000092321"/>
    </source>
</evidence>
<reference evidence="2" key="1">
    <citation type="journal article" date="2016" name="Proc. Natl. Acad. Sci. U.S.A.">
        <title>Comparative genomics of biotechnologically important yeasts.</title>
        <authorList>
            <person name="Riley R."/>
            <person name="Haridas S."/>
            <person name="Wolfe K.H."/>
            <person name="Lopes M.R."/>
            <person name="Hittinger C.T."/>
            <person name="Goeker M."/>
            <person name="Salamov A.A."/>
            <person name="Wisecaver J.H."/>
            <person name="Long T.M."/>
            <person name="Calvey C.H."/>
            <person name="Aerts A.L."/>
            <person name="Barry K.W."/>
            <person name="Choi C."/>
            <person name="Clum A."/>
            <person name="Coughlan A.Y."/>
            <person name="Deshpande S."/>
            <person name="Douglass A.P."/>
            <person name="Hanson S.J."/>
            <person name="Klenk H.-P."/>
            <person name="LaButti K.M."/>
            <person name="Lapidus A."/>
            <person name="Lindquist E.A."/>
            <person name="Lipzen A.M."/>
            <person name="Meier-Kolthoff J.P."/>
            <person name="Ohm R.A."/>
            <person name="Otillar R.P."/>
            <person name="Pangilinan J.L."/>
            <person name="Peng Y."/>
            <person name="Rokas A."/>
            <person name="Rosa C.A."/>
            <person name="Scheuner C."/>
            <person name="Sibirny A.A."/>
            <person name="Slot J.C."/>
            <person name="Stielow J.B."/>
            <person name="Sun H."/>
            <person name="Kurtzman C.P."/>
            <person name="Blackwell M."/>
            <person name="Grigoriev I.V."/>
            <person name="Jeffries T.W."/>
        </authorList>
    </citation>
    <scope>NUCLEOTIDE SEQUENCE [LARGE SCALE GENOMIC DNA]</scope>
    <source>
        <strain evidence="2">NRRL Y-1626</strain>
    </source>
</reference>
<proteinExistence type="predicted"/>
<organism evidence="1 2">
    <name type="scientific">Hanseniaspora valbyensis NRRL Y-1626</name>
    <dbReference type="NCBI Taxonomy" id="766949"/>
    <lineage>
        <taxon>Eukaryota</taxon>
        <taxon>Fungi</taxon>
        <taxon>Dikarya</taxon>
        <taxon>Ascomycota</taxon>
        <taxon>Saccharomycotina</taxon>
        <taxon>Saccharomycetes</taxon>
        <taxon>Saccharomycodales</taxon>
        <taxon>Saccharomycodaceae</taxon>
        <taxon>Hanseniaspora</taxon>
    </lineage>
</organism>